<dbReference type="SUPFAM" id="SSF53474">
    <property type="entry name" value="alpha/beta-Hydrolases"/>
    <property type="match status" value="1"/>
</dbReference>
<dbReference type="HOGENOM" id="CLU_661701_0_0_6"/>
<reference evidence="1 2" key="1">
    <citation type="submission" date="2011-06" db="EMBL/GenBank/DDBJ databases">
        <title>Genomic sequence of Methylobacter tundripaludum SV96.</title>
        <authorList>
            <consortium name="US DOE Joint Genome Institute"/>
            <person name="Lucas S."/>
            <person name="Han J."/>
            <person name="Lapidus A."/>
            <person name="Cheng J.-F."/>
            <person name="Goodwin L."/>
            <person name="Pitluck S."/>
            <person name="Held B."/>
            <person name="Detter J.C."/>
            <person name="Han C."/>
            <person name="Tapia R."/>
            <person name="Land M."/>
            <person name="Hauser L."/>
            <person name="Kyrpides N."/>
            <person name="Ivanova N."/>
            <person name="Ovchinnikova G."/>
            <person name="Pagani I."/>
            <person name="Klotz M.G."/>
            <person name="Dispirito A.A."/>
            <person name="Murrell J.C."/>
            <person name="Dunfield P."/>
            <person name="Kalyuzhnaya M.G."/>
            <person name="Svenning M."/>
            <person name="Trotsenko Y.A."/>
            <person name="Stein L.Y."/>
            <person name="Woyke T."/>
        </authorList>
    </citation>
    <scope>NUCLEOTIDE SEQUENCE [LARGE SCALE GENOMIC DNA]</scope>
    <source>
        <strain evidence="2">ATCC BAA-1195 / DSM 17260 / SV96</strain>
    </source>
</reference>
<dbReference type="AlphaFoldDB" id="G3IXA8"/>
<accession>G3IXA8</accession>
<dbReference type="InterPro" id="IPR003386">
    <property type="entry name" value="LACT/PDAT_acylTrfase"/>
</dbReference>
<dbReference type="InterPro" id="IPR029058">
    <property type="entry name" value="AB_hydrolase_fold"/>
</dbReference>
<dbReference type="STRING" id="697282.Mettu_2007"/>
<dbReference type="PANTHER" id="PTHR11440">
    <property type="entry name" value="LECITHIN-CHOLESTEROL ACYLTRANSFERASE-RELATED"/>
    <property type="match status" value="1"/>
</dbReference>
<evidence type="ECO:0000313" key="2">
    <source>
        <dbReference type="Proteomes" id="UP000004664"/>
    </source>
</evidence>
<gene>
    <name evidence="1" type="ORF">Mettu_2007</name>
</gene>
<name>G3IXA8_METTV</name>
<dbReference type="EMBL" id="JH109152">
    <property type="protein sequence ID" value="EGW23165.1"/>
    <property type="molecule type" value="Genomic_DNA"/>
</dbReference>
<sequence>MTQNIIIVIPGTTGSTLFDPAGNEVWTTEVFKNLQEAASLLEQTDLTVGSISAAYTPLITALATKSGTSIPPIYVTSNSTYDPNPFPTTTEDVVVGFGYDWRQNNNTSAQSLATLLSVLFSTYSANTPKFWIVAHSMGGLISRYVWESGLAASQNFAGITPNLITLGTPHLGAPLALAAITDEIPSLILALIGIPGTQIQEFVDDTAYPSTFELLPPPGYNFITDVNKTSITYSVFDPTIISALESGYGVGAADFTAPEGFFSKLSQNPTIWTNNLYLIWGNDLDTTIAYNYDGTQPVGQQLSRPGTINLKGDMVVPYWSASFSTWTHGEAGNTYVAAFVDHINLPKNPGVQNQVTSWIYP</sequence>
<evidence type="ECO:0000313" key="1">
    <source>
        <dbReference type="EMBL" id="EGW23165.1"/>
    </source>
</evidence>
<dbReference type="eggNOG" id="COG1075">
    <property type="taxonomic scope" value="Bacteria"/>
</dbReference>
<dbReference type="GO" id="GO:0008374">
    <property type="term" value="F:O-acyltransferase activity"/>
    <property type="evidence" value="ECO:0007669"/>
    <property type="project" value="InterPro"/>
</dbReference>
<dbReference type="GO" id="GO:0006629">
    <property type="term" value="P:lipid metabolic process"/>
    <property type="evidence" value="ECO:0007669"/>
    <property type="project" value="InterPro"/>
</dbReference>
<proteinExistence type="predicted"/>
<protein>
    <recommendedName>
        <fullName evidence="3">Lecithin:cholesterol acyltransferase</fullName>
    </recommendedName>
</protein>
<organism evidence="1 2">
    <name type="scientific">Methylobacter tundripaludum (strain ATCC BAA-1195 / DSM 17260 / SV96)</name>
    <dbReference type="NCBI Taxonomy" id="697282"/>
    <lineage>
        <taxon>Bacteria</taxon>
        <taxon>Pseudomonadati</taxon>
        <taxon>Pseudomonadota</taxon>
        <taxon>Gammaproteobacteria</taxon>
        <taxon>Methylococcales</taxon>
        <taxon>Methylococcaceae</taxon>
        <taxon>Methylobacter</taxon>
    </lineage>
</organism>
<dbReference type="RefSeq" id="WP_006891269.1">
    <property type="nucleotide sequence ID" value="NZ_JH109152.1"/>
</dbReference>
<dbReference type="OrthoDB" id="2004167at2"/>
<evidence type="ECO:0008006" key="3">
    <source>
        <dbReference type="Google" id="ProtNLM"/>
    </source>
</evidence>
<dbReference type="Pfam" id="PF02450">
    <property type="entry name" value="LCAT"/>
    <property type="match status" value="1"/>
</dbReference>
<dbReference type="Proteomes" id="UP000004664">
    <property type="component" value="Unassembled WGS sequence"/>
</dbReference>
<keyword evidence="2" id="KW-1185">Reference proteome</keyword>
<dbReference type="Gene3D" id="3.40.50.1820">
    <property type="entry name" value="alpha/beta hydrolase"/>
    <property type="match status" value="1"/>
</dbReference>